<dbReference type="Proteomes" id="UP000887579">
    <property type="component" value="Unplaced"/>
</dbReference>
<organism evidence="1 2">
    <name type="scientific">Panagrolaimus sp. ES5</name>
    <dbReference type="NCBI Taxonomy" id="591445"/>
    <lineage>
        <taxon>Eukaryota</taxon>
        <taxon>Metazoa</taxon>
        <taxon>Ecdysozoa</taxon>
        <taxon>Nematoda</taxon>
        <taxon>Chromadorea</taxon>
        <taxon>Rhabditida</taxon>
        <taxon>Tylenchina</taxon>
        <taxon>Panagrolaimomorpha</taxon>
        <taxon>Panagrolaimoidea</taxon>
        <taxon>Panagrolaimidae</taxon>
        <taxon>Panagrolaimus</taxon>
    </lineage>
</organism>
<name>A0AC34G385_9BILA</name>
<evidence type="ECO:0000313" key="2">
    <source>
        <dbReference type="WBParaSite" id="ES5_v2.g23919.t1"/>
    </source>
</evidence>
<proteinExistence type="predicted"/>
<accession>A0AC34G385</accession>
<reference evidence="2" key="1">
    <citation type="submission" date="2022-11" db="UniProtKB">
        <authorList>
            <consortium name="WormBaseParasite"/>
        </authorList>
    </citation>
    <scope>IDENTIFICATION</scope>
</reference>
<evidence type="ECO:0000313" key="1">
    <source>
        <dbReference type="Proteomes" id="UP000887579"/>
    </source>
</evidence>
<dbReference type="WBParaSite" id="ES5_v2.g23919.t1">
    <property type="protein sequence ID" value="ES5_v2.g23919.t1"/>
    <property type="gene ID" value="ES5_v2.g23919"/>
</dbReference>
<sequence>MPNICCRSCCGATSSDVAPIPLSIIDSTNGSLLIFINPHSGAGKGEEIFEKEIKPKLLNSKIKHEKIVTERINHAKEIIKLRNDLFDFNAIIIVSGDGLIFEVINGILERSDGEEILKKVAFGIVPTGSGNGLLASVFHARNLPQSLPGFATTAYSIISDLQANAFPINLTHIETDSEHCASFLSIGWGLLADIDIESERYRKILGSSRFVLGAFIRVFGSLRTYQGRLSFHEAGPSETIQPESFSVYNQSNVVITDQCPSYRSHKSTIDSLASTKSSKQNPMLWRQHHKGEAPLLEDSLPINWTVIEDEFLFVYITSISHISPGNNYSPSSKLCDDRIQLTYALKKDMPSKIALMKFLDSIGNGKHLEFDFCKVSLFFLRLKMVYCSYGIV</sequence>
<protein>
    <submittedName>
        <fullName evidence="2">DAGKc domain-containing protein</fullName>
    </submittedName>
</protein>